<dbReference type="InterPro" id="IPR026444">
    <property type="entry name" value="Secre_tail"/>
</dbReference>
<dbReference type="InterPro" id="IPR008964">
    <property type="entry name" value="Invasin/intimin_cell_adhesion"/>
</dbReference>
<name>A0A1M6C126_9FLAO</name>
<evidence type="ECO:0000313" key="4">
    <source>
        <dbReference type="EMBL" id="SHI54697.1"/>
    </source>
</evidence>
<dbReference type="Proteomes" id="UP000184396">
    <property type="component" value="Unassembled WGS sequence"/>
</dbReference>
<feature type="chain" id="PRO_5009916223" evidence="2">
    <location>
        <begin position="21"/>
        <end position="819"/>
    </location>
</feature>
<sequence length="819" mass="87979">MQMKKLVLSSMLCLSIFMGAAQTITLDKTVVSANCWATNPVIATSTQQNAIAVYQNFVYLTYYDATTRKLTIARNNNNGIGSNWVYVELPHTYEQRNGTWDNHNTPNIIVSPNDGRIHLAFDMHAGDLRYIISSPGAATVSDANFNASLFGPTQNYLQSNQTLIDRVTYPRFFVGDANKLFFMYRDGGSGNGHTFLVKYRDDGFWDAPVKIIDANWNGSTRCAYFNDVNFKDGRIYLTWVWRESPDGATNHDLMFMYSDDNGVTWKNSAGSTQTLPVNVGNTSIIVSNIAQDSGLANHNGCAVDGNGNVHVVLRHGSNYKHHIGINNGTQFSWSDQVLANFTGDRPKIYADRVTNDLYFLVRQGSNNSLRLFETPSNGGLFNQWSEIHNDADSYKTSANSVITASGDRLMSMVVSNDNRLQLLNWNFGAPANNPPLVNITSPTNGASFNDGDVVTISADASDSDGTVSQVEFFVNGSSVGIDTSSPYSLNWTIGVGSYDISAVARDNESATGSSSVVTVTGNSTVNNPPSVSITSPANGASFNDGDVITISADASDSDGTVSQVEFFVNGSSVGIDTSSPYSINWTIGIGSYDISVVATDNESATGSSSIVTVTGNDTSTPTEAYVNSIVAEHQSEGKGRKRGVAIVTILDDTGNPVSGASVTGTFSGTFNETVNDSSGSDGTVTLLTSSTAKGGVTVNFCVDNVTHATLTYNSSLNVVTCSGSGAKLSNVLSTDSDIEENQNVSVYPNPATDRLYITLKENHSQATFKVYNLSGQLMIRGKISNSLNTIKVGDLPVGLYIIQTFNNNTIENFKVMISE</sequence>
<feature type="signal peptide" evidence="2">
    <location>
        <begin position="1"/>
        <end position="20"/>
    </location>
</feature>
<dbReference type="STRING" id="1178825.SAMN05216261_1007"/>
<dbReference type="Pfam" id="PF15892">
    <property type="entry name" value="BNR_4"/>
    <property type="match status" value="1"/>
</dbReference>
<dbReference type="NCBIfam" id="TIGR04183">
    <property type="entry name" value="Por_Secre_tail"/>
    <property type="match status" value="1"/>
</dbReference>
<reference evidence="4 5" key="1">
    <citation type="submission" date="2016-11" db="EMBL/GenBank/DDBJ databases">
        <authorList>
            <person name="Jaros S."/>
            <person name="Januszkiewicz K."/>
            <person name="Wedrychowicz H."/>
        </authorList>
    </citation>
    <scope>NUCLEOTIDE SEQUENCE [LARGE SCALE GENOMIC DNA]</scope>
    <source>
        <strain evidence="4 5">CGMCC 1.12213</strain>
    </source>
</reference>
<dbReference type="SUPFAM" id="SSF50939">
    <property type="entry name" value="Sialidases"/>
    <property type="match status" value="1"/>
</dbReference>
<proteinExistence type="predicted"/>
<dbReference type="Gene3D" id="2.60.40.10">
    <property type="entry name" value="Immunoglobulins"/>
    <property type="match status" value="2"/>
</dbReference>
<dbReference type="SUPFAM" id="SSF49373">
    <property type="entry name" value="Invasin/intimin cell-adhesion fragments"/>
    <property type="match status" value="1"/>
</dbReference>
<dbReference type="InterPro" id="IPR036278">
    <property type="entry name" value="Sialidase_sf"/>
</dbReference>
<dbReference type="AlphaFoldDB" id="A0A1M6C126"/>
<evidence type="ECO:0000256" key="1">
    <source>
        <dbReference type="ARBA" id="ARBA00022729"/>
    </source>
</evidence>
<dbReference type="Pfam" id="PF18962">
    <property type="entry name" value="Por_Secre_tail"/>
    <property type="match status" value="1"/>
</dbReference>
<gene>
    <name evidence="4" type="ORF">SAMN05216261_1007</name>
</gene>
<dbReference type="CDD" id="cd15482">
    <property type="entry name" value="Sialidase_non-viral"/>
    <property type="match status" value="1"/>
</dbReference>
<organism evidence="4 5">
    <name type="scientific">Algibacter luteus</name>
    <dbReference type="NCBI Taxonomy" id="1178825"/>
    <lineage>
        <taxon>Bacteria</taxon>
        <taxon>Pseudomonadati</taxon>
        <taxon>Bacteroidota</taxon>
        <taxon>Flavobacteriia</taxon>
        <taxon>Flavobacteriales</taxon>
        <taxon>Flavobacteriaceae</taxon>
        <taxon>Algibacter</taxon>
    </lineage>
</organism>
<dbReference type="eggNOG" id="COG3979">
    <property type="taxonomic scope" value="Bacteria"/>
</dbReference>
<evidence type="ECO:0000256" key="2">
    <source>
        <dbReference type="SAM" id="SignalP"/>
    </source>
</evidence>
<dbReference type="EMBL" id="FQYK01000002">
    <property type="protein sequence ID" value="SHI54697.1"/>
    <property type="molecule type" value="Genomic_DNA"/>
</dbReference>
<evidence type="ECO:0000259" key="3">
    <source>
        <dbReference type="Pfam" id="PF18962"/>
    </source>
</evidence>
<keyword evidence="1 2" id="KW-0732">Signal</keyword>
<evidence type="ECO:0000313" key="5">
    <source>
        <dbReference type="Proteomes" id="UP000184396"/>
    </source>
</evidence>
<dbReference type="Pfam" id="PF17957">
    <property type="entry name" value="Big_7"/>
    <property type="match status" value="2"/>
</dbReference>
<accession>A0A1M6C126</accession>
<keyword evidence="5" id="KW-1185">Reference proteome</keyword>
<dbReference type="InterPro" id="IPR013783">
    <property type="entry name" value="Ig-like_fold"/>
</dbReference>
<protein>
    <submittedName>
        <fullName evidence="4">Por secretion system C-terminal sorting domain-containing protein</fullName>
    </submittedName>
</protein>
<feature type="domain" description="Secretion system C-terminal sorting" evidence="3">
    <location>
        <begin position="746"/>
        <end position="815"/>
    </location>
</feature>
<dbReference type="OrthoDB" id="756225at2"/>
<dbReference type="eggNOG" id="COG4225">
    <property type="taxonomic scope" value="Bacteria"/>
</dbReference>